<comment type="caution">
    <text evidence="3">The sequence shown here is derived from an EMBL/GenBank/DDBJ whole genome shotgun (WGS) entry which is preliminary data.</text>
</comment>
<dbReference type="RefSeq" id="XP_021874547.1">
    <property type="nucleotide sequence ID" value="XM_022013081.1"/>
</dbReference>
<dbReference type="GeneID" id="33554889"/>
<dbReference type="AlphaFoldDB" id="A0A1Y1US65"/>
<gene>
    <name evidence="3" type="ORF">BD324DRAFT_574710</name>
</gene>
<evidence type="ECO:0000313" key="3">
    <source>
        <dbReference type="EMBL" id="ORX40868.1"/>
    </source>
</evidence>
<name>A0A1Y1US65_9TREE</name>
<dbReference type="Proteomes" id="UP000193218">
    <property type="component" value="Unassembled WGS sequence"/>
</dbReference>
<feature type="region of interest" description="Disordered" evidence="1">
    <location>
        <begin position="51"/>
        <end position="97"/>
    </location>
</feature>
<feature type="compositionally biased region" description="Polar residues" evidence="1">
    <location>
        <begin position="72"/>
        <end position="82"/>
    </location>
</feature>
<dbReference type="EMBL" id="NBSH01000001">
    <property type="protein sequence ID" value="ORX40868.1"/>
    <property type="molecule type" value="Genomic_DNA"/>
</dbReference>
<dbReference type="PANTHER" id="PTHR34144">
    <property type="entry name" value="CHROMOSOME 8, WHOLE GENOME SHOTGUN SEQUENCE"/>
    <property type="match status" value="1"/>
</dbReference>
<dbReference type="OrthoDB" id="262547at2759"/>
<sequence>MSHAFQRATSRLPRAVTRVLLVVISAGTMFLLYTLSRGGVEEGLWDASSYSDRRGGTPHGSGGIGAVKKKVSNWSNPDRSPVTSPPNPGTIPRPNLARQNLTLPRPEHKGISRVPVPGAPDKYTTGPLPTLEEAFASLHPKLREVKAKYPSVPREHMLWNPIFSPALTEEHQKRYTHLRMDWDGVAGEWVPSEKRWLFTTVCRQVAGMLADWFAAWTVLIDFLGPESTVFSLLEGDSADGSGDILATVMRDHLLFMGVPPQNIHIKTHLPKIDWEGNHRIELLAQMRNGGMAPLYDSLPSGLTPDGKPWTAVIYYNDVYLSAVHFLELMHQHFMQDADMTCGWDHAGKWFYDGWVGRDMSGDLYTPFPVKEEDKDLPQKLFINHWPTKRRYDYALPFQVFAGWNGVAVMNPVPFMPPYNVRFRRGATAPPNSDLTAADIECQMSESAFISWDFWKYGFGRIQVVPGVHACYGKEDAQLRGWVEFPNPDPEAGMFEEIVWQDQPPKQVRCHDWPDKPGKGYWAWDTVRWVPAPELEVPEQ</sequence>
<evidence type="ECO:0000256" key="2">
    <source>
        <dbReference type="SAM" id="Phobius"/>
    </source>
</evidence>
<dbReference type="InterPro" id="IPR021047">
    <property type="entry name" value="Mannosyltransferase_CMT1"/>
</dbReference>
<accession>A0A1Y1US65</accession>
<proteinExistence type="predicted"/>
<evidence type="ECO:0000313" key="4">
    <source>
        <dbReference type="Proteomes" id="UP000193218"/>
    </source>
</evidence>
<keyword evidence="3" id="KW-0808">Transferase</keyword>
<protein>
    <submittedName>
        <fullName evidence="3">Cryptococcal mannosyltransferase 1-domain-containing protein</fullName>
    </submittedName>
</protein>
<keyword evidence="2" id="KW-0472">Membrane</keyword>
<dbReference type="InParanoid" id="A0A1Y1US65"/>
<dbReference type="GO" id="GO:0016757">
    <property type="term" value="F:glycosyltransferase activity"/>
    <property type="evidence" value="ECO:0007669"/>
    <property type="project" value="UniProtKB-KW"/>
</dbReference>
<feature type="transmembrane region" description="Helical" evidence="2">
    <location>
        <begin position="15"/>
        <end position="35"/>
    </location>
</feature>
<organism evidence="3 4">
    <name type="scientific">Kockovaella imperatae</name>
    <dbReference type="NCBI Taxonomy" id="4999"/>
    <lineage>
        <taxon>Eukaryota</taxon>
        <taxon>Fungi</taxon>
        <taxon>Dikarya</taxon>
        <taxon>Basidiomycota</taxon>
        <taxon>Agaricomycotina</taxon>
        <taxon>Tremellomycetes</taxon>
        <taxon>Tremellales</taxon>
        <taxon>Cuniculitremaceae</taxon>
        <taxon>Kockovaella</taxon>
    </lineage>
</organism>
<reference evidence="3 4" key="1">
    <citation type="submission" date="2017-03" db="EMBL/GenBank/DDBJ databases">
        <title>Widespread Adenine N6-methylation of Active Genes in Fungi.</title>
        <authorList>
            <consortium name="DOE Joint Genome Institute"/>
            <person name="Mondo S.J."/>
            <person name="Dannebaum R.O."/>
            <person name="Kuo R.C."/>
            <person name="Louie K.B."/>
            <person name="Bewick A.J."/>
            <person name="Labutti K."/>
            <person name="Haridas S."/>
            <person name="Kuo A."/>
            <person name="Salamov A."/>
            <person name="Ahrendt S.R."/>
            <person name="Lau R."/>
            <person name="Bowen B.P."/>
            <person name="Lipzen A."/>
            <person name="Sullivan W."/>
            <person name="Andreopoulos W.B."/>
            <person name="Clum A."/>
            <person name="Lindquist E."/>
            <person name="Daum C."/>
            <person name="Northen T.R."/>
            <person name="Ramamoorthy G."/>
            <person name="Schmitz R.J."/>
            <person name="Gryganskyi A."/>
            <person name="Culley D."/>
            <person name="Magnuson J."/>
            <person name="James T.Y."/>
            <person name="O'Malley M.A."/>
            <person name="Stajich J.E."/>
            <person name="Spatafora J.W."/>
            <person name="Visel A."/>
            <person name="Grigoriev I.V."/>
        </authorList>
    </citation>
    <scope>NUCLEOTIDE SEQUENCE [LARGE SCALE GENOMIC DNA]</scope>
    <source>
        <strain evidence="3 4">NRRL Y-17943</strain>
    </source>
</reference>
<keyword evidence="2" id="KW-1133">Transmembrane helix</keyword>
<keyword evidence="3" id="KW-0328">Glycosyltransferase</keyword>
<evidence type="ECO:0000256" key="1">
    <source>
        <dbReference type="SAM" id="MobiDB-lite"/>
    </source>
</evidence>
<dbReference type="PANTHER" id="PTHR34144:SF5">
    <property type="entry name" value="ALPHA-1,3-MANNOSYLTRANSFERASE CMT1"/>
    <property type="match status" value="1"/>
</dbReference>
<keyword evidence="4" id="KW-1185">Reference proteome</keyword>
<keyword evidence="2" id="KW-0812">Transmembrane</keyword>
<dbReference type="Pfam" id="PF11735">
    <property type="entry name" value="CAP59_mtransfer"/>
    <property type="match status" value="1"/>
</dbReference>